<dbReference type="InterPro" id="IPR001613">
    <property type="entry name" value="Flavin_amine_oxidase"/>
</dbReference>
<feature type="domain" description="FAD dependent oxidoreductase" evidence="11">
    <location>
        <begin position="7"/>
        <end position="309"/>
    </location>
</feature>
<organism evidence="12 13">
    <name type="scientific">Actinoplanes digitatis</name>
    <dbReference type="NCBI Taxonomy" id="1868"/>
    <lineage>
        <taxon>Bacteria</taxon>
        <taxon>Bacillati</taxon>
        <taxon>Actinomycetota</taxon>
        <taxon>Actinomycetes</taxon>
        <taxon>Micromonosporales</taxon>
        <taxon>Micromonosporaceae</taxon>
        <taxon>Actinoplanes</taxon>
    </lineage>
</organism>
<dbReference type="Gene3D" id="3.30.9.10">
    <property type="entry name" value="D-Amino Acid Oxidase, subunit A, domain 2"/>
    <property type="match status" value="1"/>
</dbReference>
<reference evidence="12 13" key="1">
    <citation type="submission" date="2020-08" db="EMBL/GenBank/DDBJ databases">
        <title>Sequencing the genomes of 1000 actinobacteria strains.</title>
        <authorList>
            <person name="Klenk H.-P."/>
        </authorList>
    </citation>
    <scope>NUCLEOTIDE SEQUENCE [LARGE SCALE GENOMIC DNA]</scope>
    <source>
        <strain evidence="12 13">DSM 43149</strain>
    </source>
</reference>
<dbReference type="EC" id="1.4.3.3" evidence="6"/>
<dbReference type="RefSeq" id="WP_184993836.1">
    <property type="nucleotide sequence ID" value="NZ_BOMK01000009.1"/>
</dbReference>
<comment type="cofactor">
    <cofactor evidence="1 9">
        <name>FAD</name>
        <dbReference type="ChEBI" id="CHEBI:57692"/>
    </cofactor>
</comment>
<evidence type="ECO:0000259" key="11">
    <source>
        <dbReference type="Pfam" id="PF01266"/>
    </source>
</evidence>
<dbReference type="PANTHER" id="PTHR11530">
    <property type="entry name" value="D-AMINO ACID OXIDASE"/>
    <property type="match status" value="1"/>
</dbReference>
<dbReference type="Proteomes" id="UP000578112">
    <property type="component" value="Unassembled WGS sequence"/>
</dbReference>
<gene>
    <name evidence="12" type="ORF">BJ971_003170</name>
</gene>
<keyword evidence="13" id="KW-1185">Reference proteome</keyword>
<evidence type="ECO:0000256" key="5">
    <source>
        <dbReference type="ARBA" id="ARBA00023002"/>
    </source>
</evidence>
<dbReference type="Pfam" id="PF01266">
    <property type="entry name" value="DAO"/>
    <property type="match status" value="1"/>
</dbReference>
<keyword evidence="4 9" id="KW-0274">FAD</keyword>
<comment type="catalytic activity">
    <reaction evidence="8">
        <text>a D-alpha-amino acid + O2 + H2O = a 2-oxocarboxylate + H2O2 + NH4(+)</text>
        <dbReference type="Rhea" id="RHEA:21816"/>
        <dbReference type="ChEBI" id="CHEBI:15377"/>
        <dbReference type="ChEBI" id="CHEBI:15379"/>
        <dbReference type="ChEBI" id="CHEBI:16240"/>
        <dbReference type="ChEBI" id="CHEBI:28938"/>
        <dbReference type="ChEBI" id="CHEBI:35179"/>
        <dbReference type="ChEBI" id="CHEBI:59871"/>
        <dbReference type="EC" id="1.4.3.3"/>
    </reaction>
    <physiologicalReaction direction="left-to-right" evidence="8">
        <dbReference type="Rhea" id="RHEA:21817"/>
    </physiologicalReaction>
</comment>
<evidence type="ECO:0000313" key="12">
    <source>
        <dbReference type="EMBL" id="MBB4762614.1"/>
    </source>
</evidence>
<evidence type="ECO:0000256" key="1">
    <source>
        <dbReference type="ARBA" id="ARBA00001974"/>
    </source>
</evidence>
<keyword evidence="3" id="KW-0285">Flavoprotein</keyword>
<dbReference type="PANTHER" id="PTHR11530:SF11">
    <property type="entry name" value="D-ASPARTATE OXIDASE"/>
    <property type="match status" value="1"/>
</dbReference>
<protein>
    <recommendedName>
        <fullName evidence="7">D-amino-acid oxidase</fullName>
        <ecNumber evidence="6">1.4.3.3</ecNumber>
    </recommendedName>
</protein>
<dbReference type="GO" id="GO:0019478">
    <property type="term" value="P:D-amino acid catabolic process"/>
    <property type="evidence" value="ECO:0007669"/>
    <property type="project" value="TreeGrafter"/>
</dbReference>
<evidence type="ECO:0000256" key="3">
    <source>
        <dbReference type="ARBA" id="ARBA00022630"/>
    </source>
</evidence>
<feature type="binding site" evidence="9">
    <location>
        <begin position="43"/>
        <end position="44"/>
    </location>
    <ligand>
        <name>FAD</name>
        <dbReference type="ChEBI" id="CHEBI:57692"/>
    </ligand>
</feature>
<evidence type="ECO:0000256" key="8">
    <source>
        <dbReference type="ARBA" id="ARBA00049547"/>
    </source>
</evidence>
<dbReference type="InterPro" id="IPR023209">
    <property type="entry name" value="DAO"/>
</dbReference>
<dbReference type="PROSITE" id="PS00677">
    <property type="entry name" value="DAO"/>
    <property type="match status" value="1"/>
</dbReference>
<dbReference type="InterPro" id="IPR006181">
    <property type="entry name" value="D-amino_acid_oxidase_CS"/>
</dbReference>
<name>A0A7W7HXJ8_9ACTN</name>
<dbReference type="GO" id="GO:0005737">
    <property type="term" value="C:cytoplasm"/>
    <property type="evidence" value="ECO:0007669"/>
    <property type="project" value="TreeGrafter"/>
</dbReference>
<keyword evidence="5 12" id="KW-0560">Oxidoreductase</keyword>
<dbReference type="PIRSF" id="PIRSF000189">
    <property type="entry name" value="D-aa_oxidase"/>
    <property type="match status" value="1"/>
</dbReference>
<dbReference type="Gene3D" id="3.40.50.720">
    <property type="entry name" value="NAD(P)-binding Rossmann-like Domain"/>
    <property type="match status" value="1"/>
</dbReference>
<evidence type="ECO:0000313" key="13">
    <source>
        <dbReference type="Proteomes" id="UP000578112"/>
    </source>
</evidence>
<evidence type="ECO:0000256" key="7">
    <source>
        <dbReference type="ARBA" id="ARBA00039751"/>
    </source>
</evidence>
<dbReference type="PRINTS" id="PR00757">
    <property type="entry name" value="AMINEOXDASEF"/>
</dbReference>
<dbReference type="SUPFAM" id="SSF51971">
    <property type="entry name" value="Nucleotide-binding domain"/>
    <property type="match status" value="1"/>
</dbReference>
<evidence type="ECO:0000256" key="4">
    <source>
        <dbReference type="ARBA" id="ARBA00022827"/>
    </source>
</evidence>
<dbReference type="AlphaFoldDB" id="A0A7W7HXJ8"/>
<accession>A0A7W7HXJ8</accession>
<feature type="binding site" evidence="9">
    <location>
        <position position="171"/>
    </location>
    <ligand>
        <name>FAD</name>
        <dbReference type="ChEBI" id="CHEBI:57692"/>
    </ligand>
</feature>
<feature type="binding site" evidence="9">
    <location>
        <position position="206"/>
    </location>
    <ligand>
        <name>D-dopa</name>
        <dbReference type="ChEBI" id="CHEBI:149689"/>
    </ligand>
</feature>
<sequence length="317" mass="34103">MTSARPDVVVIGAGVSGLTTAVRLAEEGLRVLIRARGRPERTTSAAAGAIWDPIYANHPLVPQWSARAYDVFRDLAEAGLPHVRLVDGVEASRTPIPSPDWAHHLPGYRECDPGELPSGFVSGWHYIAPIIDMPPYLSYLERRLKAAGGRLTIAEVRSLSETPGPVVVNCTGIGARQLVPDPEVEPIRGQLVAVRNPGVTEFFAEHTAQLDEMTYLLPQGEILLLGGSAEKGQFDPEPDLAVAKGIIERCAGIVPAIATARVLGHRTGIRPDRPQIRLEHENLGGRHLVHNYGHSGAGVSLSWGCADSVLELVRALI</sequence>
<feature type="binding site" evidence="9">
    <location>
        <position position="215"/>
    </location>
    <ligand>
        <name>D-dopa</name>
        <dbReference type="ChEBI" id="CHEBI:149689"/>
    </ligand>
</feature>
<feature type="binding site" evidence="9">
    <location>
        <position position="270"/>
    </location>
    <ligand>
        <name>D-dopa</name>
        <dbReference type="ChEBI" id="CHEBI:149689"/>
    </ligand>
</feature>
<dbReference type="GO" id="GO:0071949">
    <property type="term" value="F:FAD binding"/>
    <property type="evidence" value="ECO:0007669"/>
    <property type="project" value="InterPro"/>
</dbReference>
<dbReference type="SUPFAM" id="SSF54373">
    <property type="entry name" value="FAD-linked reductases, C-terminal domain"/>
    <property type="match status" value="1"/>
</dbReference>
<dbReference type="GO" id="GO:0003884">
    <property type="term" value="F:D-amino-acid oxidase activity"/>
    <property type="evidence" value="ECO:0007669"/>
    <property type="project" value="UniProtKB-EC"/>
</dbReference>
<evidence type="ECO:0000256" key="6">
    <source>
        <dbReference type="ARBA" id="ARBA00039101"/>
    </source>
</evidence>
<comment type="caution">
    <text evidence="12">The sequence shown here is derived from an EMBL/GenBank/DDBJ whole genome shotgun (WGS) entry which is preliminary data.</text>
</comment>
<comment type="similarity">
    <text evidence="2">Belongs to the DAMOX/DASOX family.</text>
</comment>
<feature type="binding site" evidence="9">
    <location>
        <position position="296"/>
    </location>
    <ligand>
        <name>D-dopa</name>
        <dbReference type="ChEBI" id="CHEBI:149689"/>
    </ligand>
</feature>
<feature type="binding site" evidence="10">
    <location>
        <position position="16"/>
    </location>
    <ligand>
        <name>FAD</name>
        <dbReference type="ChEBI" id="CHEBI:57692"/>
    </ligand>
</feature>
<dbReference type="InterPro" id="IPR006076">
    <property type="entry name" value="FAD-dep_OxRdtase"/>
</dbReference>
<proteinExistence type="inferred from homology"/>
<evidence type="ECO:0000256" key="10">
    <source>
        <dbReference type="PIRSR" id="PIRSR601613-1"/>
    </source>
</evidence>
<evidence type="ECO:0000256" key="2">
    <source>
        <dbReference type="ARBA" id="ARBA00006730"/>
    </source>
</evidence>
<feature type="binding site" evidence="9">
    <location>
        <position position="156"/>
    </location>
    <ligand>
        <name>FAD</name>
        <dbReference type="ChEBI" id="CHEBI:57692"/>
    </ligand>
</feature>
<dbReference type="EMBL" id="JACHNH010000001">
    <property type="protein sequence ID" value="MBB4762614.1"/>
    <property type="molecule type" value="Genomic_DNA"/>
</dbReference>
<evidence type="ECO:0000256" key="9">
    <source>
        <dbReference type="PIRSR" id="PIRSR000189-1"/>
    </source>
</evidence>